<keyword evidence="1" id="KW-0812">Transmembrane</keyword>
<accession>A0AAU7LNC4</accession>
<feature type="transmembrane region" description="Helical" evidence="1">
    <location>
        <begin position="12"/>
        <end position="37"/>
    </location>
</feature>
<feature type="transmembrane region" description="Helical" evidence="1">
    <location>
        <begin position="344"/>
        <end position="366"/>
    </location>
</feature>
<protein>
    <submittedName>
        <fullName evidence="2">TAXI family TRAP transporter solute-binding subunit</fullName>
    </submittedName>
</protein>
<evidence type="ECO:0000313" key="2">
    <source>
        <dbReference type="EMBL" id="XBP69127.1"/>
    </source>
</evidence>
<evidence type="ECO:0000256" key="1">
    <source>
        <dbReference type="SAM" id="Phobius"/>
    </source>
</evidence>
<dbReference type="SUPFAM" id="SSF53850">
    <property type="entry name" value="Periplasmic binding protein-like II"/>
    <property type="match status" value="1"/>
</dbReference>
<dbReference type="Pfam" id="PF16868">
    <property type="entry name" value="NMT1_3"/>
    <property type="match status" value="1"/>
</dbReference>
<dbReference type="EMBL" id="CP157675">
    <property type="protein sequence ID" value="XBP69127.1"/>
    <property type="molecule type" value="Genomic_DNA"/>
</dbReference>
<proteinExistence type="predicted"/>
<sequence>MSKTIRYTLLSLRDLAVSAGPFIVLAVTLLTLAYWWLDPNPPKRVTLATGPAQSAYEEFGKRYAKILAQDGIEVVLLASQGSADNFQLLREGKADLGFVQGGTREARPEDEAMLESLGSLFVEPVWLFYRKDVLPKSTGASLDALTQLQGLRVNIGTAGSGIPSLMNKLLASNNIDASSLKLSELEQTPATVAFLEGRLDAIVFASAPESLMVQMLLQTPGVGLMDFPQSEAYSRRFAFLSPVVLPRGVVDLAGNIPAQDVRLVAPTTALIDRKETHPALLQLFVQAGKQIHGGAGWFRRARDYPNLANNELPIAAEAERSIHNDKPFLQRYLPFWVANLVERMWLVMGIILAIMLPLSRIVPPLYEFRVRSRIFRWYGQLREIENRVDSADDQHALLEELSSLERRAEKISVPLSYASELYALRNNIQLVRRKLQGRQKFSNAP</sequence>
<reference evidence="2" key="1">
    <citation type="submission" date="2024-05" db="EMBL/GenBank/DDBJ databases">
        <authorList>
            <person name="Bunk B."/>
            <person name="Swiderski J."/>
            <person name="Sproer C."/>
            <person name="Thiel V."/>
        </authorList>
    </citation>
    <scope>NUCLEOTIDE SEQUENCE</scope>
    <source>
        <strain evidence="2">DSM 17735</strain>
    </source>
</reference>
<dbReference type="AlphaFoldDB" id="A0AAU7LNC4"/>
<keyword evidence="1" id="KW-1133">Transmembrane helix</keyword>
<name>A0AAU7LNC4_9BURK</name>
<dbReference type="PANTHER" id="PTHR42941">
    <property type="entry name" value="SLL1037 PROTEIN"/>
    <property type="match status" value="1"/>
</dbReference>
<organism evidence="2">
    <name type="scientific">Polaromonas hydrogenivorans</name>
    <dbReference type="NCBI Taxonomy" id="335476"/>
    <lineage>
        <taxon>Bacteria</taxon>
        <taxon>Pseudomonadati</taxon>
        <taxon>Pseudomonadota</taxon>
        <taxon>Betaproteobacteria</taxon>
        <taxon>Burkholderiales</taxon>
        <taxon>Comamonadaceae</taxon>
        <taxon>Polaromonas</taxon>
    </lineage>
</organism>
<dbReference type="RefSeq" id="WP_349277495.1">
    <property type="nucleotide sequence ID" value="NZ_CBCSCU010000035.1"/>
</dbReference>
<dbReference type="Gene3D" id="3.40.190.10">
    <property type="entry name" value="Periplasmic binding protein-like II"/>
    <property type="match status" value="2"/>
</dbReference>
<gene>
    <name evidence="2" type="ORF">ABLV49_14610</name>
</gene>
<dbReference type="InterPro" id="IPR011852">
    <property type="entry name" value="TRAP_TAXI"/>
</dbReference>
<dbReference type="PANTHER" id="PTHR42941:SF1">
    <property type="entry name" value="SLL1037 PROTEIN"/>
    <property type="match status" value="1"/>
</dbReference>
<keyword evidence="1" id="KW-0472">Membrane</keyword>